<dbReference type="Proteomes" id="UP000078070">
    <property type="component" value="Chromosome"/>
</dbReference>
<dbReference type="RefSeq" id="WP_067384097.1">
    <property type="nucleotide sequence ID" value="NZ_CP015839.1"/>
</dbReference>
<dbReference type="SUPFAM" id="SSF53300">
    <property type="entry name" value="vWA-like"/>
    <property type="match status" value="1"/>
</dbReference>
<dbReference type="KEGG" id="mars:A8C75_15030"/>
<keyword evidence="2" id="KW-1185">Reference proteome</keyword>
<dbReference type="EMBL" id="CP015839">
    <property type="protein sequence ID" value="ANG63661.1"/>
    <property type="molecule type" value="Genomic_DNA"/>
</dbReference>
<evidence type="ECO:0000313" key="2">
    <source>
        <dbReference type="Proteomes" id="UP000078070"/>
    </source>
</evidence>
<name>A0A1A9F196_9GAMM</name>
<evidence type="ECO:0008006" key="3">
    <source>
        <dbReference type="Google" id="ProtNLM"/>
    </source>
</evidence>
<proteinExistence type="predicted"/>
<gene>
    <name evidence="1" type="ORF">A8C75_15030</name>
</gene>
<dbReference type="AlphaFoldDB" id="A0A1A9F196"/>
<protein>
    <recommendedName>
        <fullName evidence="3">VWA domain-containing protein</fullName>
    </recommendedName>
</protein>
<dbReference type="STRING" id="1821621.A8C75_15030"/>
<reference evidence="2" key="1">
    <citation type="submission" date="2016-05" db="EMBL/GenBank/DDBJ databases">
        <authorList>
            <person name="Baek K."/>
            <person name="Yang S.-J."/>
        </authorList>
    </citation>
    <scope>NUCLEOTIDE SEQUENCE [LARGE SCALE GENOMIC DNA]</scope>
    <source>
        <strain evidence="2">ST58-10</strain>
    </source>
</reference>
<sequence>MGDEHKSLSQRSSHREIDQFLQQLAKTPASGGGRLVFALDATASREPTWDHACQLQSEMFEQTRNLGGLSVQLCYYRGYREFHATDWLCNTDRLMQQMNAVRCLGGHTQIARLLTHVRQETRLKKVQAVIFIGDCVEESVDDLCALAGELGLLQVPVFIFHEGQESTAARAFKQISQLSGGACCQFDQQSPQLMRELLGAVAVYASGGHRALEHFSQGKSAALLRLTRQLRS</sequence>
<accession>A0A1A9F196</accession>
<reference evidence="1 2" key="2">
    <citation type="journal article" date="2018" name="Int. J. Syst. Evol. Microbiol.">
        <title>Marinobacterium aestuarii sp. nov., a benzene-degrading marine bacterium isolated from estuary sediment.</title>
        <authorList>
            <person name="Bae S.S."/>
            <person name="Jung J."/>
            <person name="Chung D."/>
            <person name="Baek K."/>
        </authorList>
    </citation>
    <scope>NUCLEOTIDE SEQUENCE [LARGE SCALE GENOMIC DNA]</scope>
    <source>
        <strain evidence="1 2">ST58-10</strain>
    </source>
</reference>
<evidence type="ECO:0000313" key="1">
    <source>
        <dbReference type="EMBL" id="ANG63661.1"/>
    </source>
</evidence>
<organism evidence="1 2">
    <name type="scientific">Marinobacterium aestuarii</name>
    <dbReference type="NCBI Taxonomy" id="1821621"/>
    <lineage>
        <taxon>Bacteria</taxon>
        <taxon>Pseudomonadati</taxon>
        <taxon>Pseudomonadota</taxon>
        <taxon>Gammaproteobacteria</taxon>
        <taxon>Oceanospirillales</taxon>
        <taxon>Oceanospirillaceae</taxon>
        <taxon>Marinobacterium</taxon>
    </lineage>
</organism>
<dbReference type="OrthoDB" id="5430236at2"/>
<dbReference type="InterPro" id="IPR036465">
    <property type="entry name" value="vWFA_dom_sf"/>
</dbReference>